<reference evidence="15" key="1">
    <citation type="submission" date="2018-03" db="EMBL/GenBank/DDBJ databases">
        <authorList>
            <person name="Guldener U."/>
        </authorList>
    </citation>
    <scope>NUCLEOTIDE SEQUENCE</scope>
</reference>
<keyword evidence="10 13" id="KW-0503">Monooxygenase</keyword>
<dbReference type="InterPro" id="IPR002402">
    <property type="entry name" value="Cyt_P450_E_grp-II"/>
</dbReference>
<dbReference type="SUPFAM" id="SSF48264">
    <property type="entry name" value="Cytochrome P450"/>
    <property type="match status" value="1"/>
</dbReference>
<evidence type="ECO:0000256" key="13">
    <source>
        <dbReference type="RuleBase" id="RU000461"/>
    </source>
</evidence>
<keyword evidence="11 14" id="KW-0472">Membrane</keyword>
<sequence length="482" mass="54628">MAYGPITQAGLGILIIHSCLTAYKWITRYLARQKIILENGYYIRDAFTAKAKGEFLLRESGLYDQLGATYIFYVLGIGMISTAEPENMKAIFATKFDDWSTGERNRVLEPLLGKGIFTTEGEHWARSRLMIRPNFVRGQISDLDRLESHVQDLFRLIPADGREVDLQPLFFRLMMDSATDLLFGQSVNSLREDSTSDPGRPSDGAFAHAFDKAQEYCNTRFLYGPLGKIMWQAKEDREAVTLCRAFIQPYVDEAVRYREELDGEGAASGPEKYTFLYELAKQTTDRIRLRDELMNLLVAGRDTTASMLSNLFHTLAKRPDVWEKLRAEVQALDGEHPSFEKLKTLRLNPPVPGLARESKKDTVLPVGGGPDGKSPLFVKKGTVVMPVFHGMHRRKDLFGADARDFNPDRWEKLRTGWEYIPFSGGPRICIGQQYALTESGYVIVRILQEFRELESRDPEPLKEAITLTCASLNGVKVAFTRE</sequence>
<gene>
    <name evidence="15" type="ORF">DNG_02781</name>
</gene>
<evidence type="ECO:0000256" key="3">
    <source>
        <dbReference type="ARBA" id="ARBA00010617"/>
    </source>
</evidence>
<feature type="transmembrane region" description="Helical" evidence="14">
    <location>
        <begin position="6"/>
        <end position="26"/>
    </location>
</feature>
<organism evidence="15 16">
    <name type="scientific">Cephalotrichum gorgonifer</name>
    <dbReference type="NCBI Taxonomy" id="2041049"/>
    <lineage>
        <taxon>Eukaryota</taxon>
        <taxon>Fungi</taxon>
        <taxon>Dikarya</taxon>
        <taxon>Ascomycota</taxon>
        <taxon>Pezizomycotina</taxon>
        <taxon>Sordariomycetes</taxon>
        <taxon>Hypocreomycetidae</taxon>
        <taxon>Microascales</taxon>
        <taxon>Microascaceae</taxon>
        <taxon>Cephalotrichum</taxon>
    </lineage>
</organism>
<evidence type="ECO:0000256" key="5">
    <source>
        <dbReference type="ARBA" id="ARBA00022692"/>
    </source>
</evidence>
<keyword evidence="4 12" id="KW-0349">Heme</keyword>
<dbReference type="PANTHER" id="PTHR24287">
    <property type="entry name" value="P450, PUTATIVE (EUROFUNG)-RELATED"/>
    <property type="match status" value="1"/>
</dbReference>
<dbReference type="GO" id="GO:0016712">
    <property type="term" value="F:oxidoreductase activity, acting on paired donors, with incorporation or reduction of molecular oxygen, reduced flavin or flavoprotein as one donor, and incorporation of one atom of oxygen"/>
    <property type="evidence" value="ECO:0007669"/>
    <property type="project" value="InterPro"/>
</dbReference>
<dbReference type="GO" id="GO:0005506">
    <property type="term" value="F:iron ion binding"/>
    <property type="evidence" value="ECO:0007669"/>
    <property type="project" value="InterPro"/>
</dbReference>
<evidence type="ECO:0000256" key="6">
    <source>
        <dbReference type="ARBA" id="ARBA00022723"/>
    </source>
</evidence>
<dbReference type="Pfam" id="PF00067">
    <property type="entry name" value="p450"/>
    <property type="match status" value="1"/>
</dbReference>
<dbReference type="InterPro" id="IPR001128">
    <property type="entry name" value="Cyt_P450"/>
</dbReference>
<keyword evidence="5 14" id="KW-0812">Transmembrane</keyword>
<proteinExistence type="inferred from homology"/>
<dbReference type="AlphaFoldDB" id="A0AAE8MT19"/>
<evidence type="ECO:0000313" key="16">
    <source>
        <dbReference type="Proteomes" id="UP001187682"/>
    </source>
</evidence>
<evidence type="ECO:0000256" key="10">
    <source>
        <dbReference type="ARBA" id="ARBA00023033"/>
    </source>
</evidence>
<keyword evidence="16" id="KW-1185">Reference proteome</keyword>
<dbReference type="GO" id="GO:0020037">
    <property type="term" value="F:heme binding"/>
    <property type="evidence" value="ECO:0007669"/>
    <property type="project" value="InterPro"/>
</dbReference>
<name>A0AAE8MT19_9PEZI</name>
<dbReference type="PRINTS" id="PR00464">
    <property type="entry name" value="EP450II"/>
</dbReference>
<dbReference type="PRINTS" id="PR01239">
    <property type="entry name" value="EP450IICYP52"/>
</dbReference>
<dbReference type="PRINTS" id="PR00385">
    <property type="entry name" value="P450"/>
</dbReference>
<keyword evidence="9 12" id="KW-0408">Iron</keyword>
<evidence type="ECO:0000256" key="11">
    <source>
        <dbReference type="ARBA" id="ARBA00023136"/>
    </source>
</evidence>
<dbReference type="PANTHER" id="PTHR24287:SF17">
    <property type="entry name" value="P450, PUTATIVE (EUROFUNG)-RELATED"/>
    <property type="match status" value="1"/>
</dbReference>
<comment type="subcellular location">
    <subcellularLocation>
        <location evidence="2">Membrane</location>
        <topology evidence="2">Single-pass membrane protein</topology>
    </subcellularLocation>
</comment>
<dbReference type="InterPro" id="IPR017972">
    <property type="entry name" value="Cyt_P450_CS"/>
</dbReference>
<evidence type="ECO:0000256" key="4">
    <source>
        <dbReference type="ARBA" id="ARBA00022617"/>
    </source>
</evidence>
<dbReference type="Proteomes" id="UP001187682">
    <property type="component" value="Unassembled WGS sequence"/>
</dbReference>
<evidence type="ECO:0000256" key="2">
    <source>
        <dbReference type="ARBA" id="ARBA00004167"/>
    </source>
</evidence>
<comment type="similarity">
    <text evidence="3 13">Belongs to the cytochrome P450 family.</text>
</comment>
<dbReference type="InterPro" id="IPR002974">
    <property type="entry name" value="Cyt_P450_E_CYP52_ascomycetes"/>
</dbReference>
<dbReference type="CDD" id="cd11063">
    <property type="entry name" value="CYP52"/>
    <property type="match status" value="1"/>
</dbReference>
<evidence type="ECO:0000256" key="9">
    <source>
        <dbReference type="ARBA" id="ARBA00023004"/>
    </source>
</evidence>
<evidence type="ECO:0000256" key="1">
    <source>
        <dbReference type="ARBA" id="ARBA00001971"/>
    </source>
</evidence>
<evidence type="ECO:0000256" key="7">
    <source>
        <dbReference type="ARBA" id="ARBA00022989"/>
    </source>
</evidence>
<dbReference type="InterPro" id="IPR047146">
    <property type="entry name" value="Cyt_P450_E_CYP52_fungi"/>
</dbReference>
<evidence type="ECO:0000256" key="14">
    <source>
        <dbReference type="SAM" id="Phobius"/>
    </source>
</evidence>
<dbReference type="InterPro" id="IPR036396">
    <property type="entry name" value="Cyt_P450_sf"/>
</dbReference>
<feature type="binding site" description="axial binding residue" evidence="12">
    <location>
        <position position="429"/>
    </location>
    <ligand>
        <name>heme</name>
        <dbReference type="ChEBI" id="CHEBI:30413"/>
    </ligand>
    <ligandPart>
        <name>Fe</name>
        <dbReference type="ChEBI" id="CHEBI:18248"/>
    </ligandPart>
</feature>
<keyword evidence="8 13" id="KW-0560">Oxidoreductase</keyword>
<evidence type="ECO:0000313" key="15">
    <source>
        <dbReference type="EMBL" id="SPN99929.1"/>
    </source>
</evidence>
<evidence type="ECO:0000256" key="8">
    <source>
        <dbReference type="ARBA" id="ARBA00023002"/>
    </source>
</evidence>
<evidence type="ECO:0000256" key="12">
    <source>
        <dbReference type="PIRSR" id="PIRSR602402-1"/>
    </source>
</evidence>
<protein>
    <submittedName>
        <fullName evidence="15">Related to cytochrome P450 alkane hydroxylase</fullName>
    </submittedName>
</protein>
<dbReference type="GO" id="GO:0016020">
    <property type="term" value="C:membrane"/>
    <property type="evidence" value="ECO:0007669"/>
    <property type="project" value="UniProtKB-SubCell"/>
</dbReference>
<comment type="caution">
    <text evidence="15">The sequence shown here is derived from an EMBL/GenBank/DDBJ whole genome shotgun (WGS) entry which is preliminary data.</text>
</comment>
<dbReference type="Gene3D" id="1.10.630.10">
    <property type="entry name" value="Cytochrome P450"/>
    <property type="match status" value="1"/>
</dbReference>
<accession>A0AAE8MT19</accession>
<dbReference type="PROSITE" id="PS00086">
    <property type="entry name" value="CYTOCHROME_P450"/>
    <property type="match status" value="1"/>
</dbReference>
<keyword evidence="6 12" id="KW-0479">Metal-binding</keyword>
<keyword evidence="7 14" id="KW-1133">Transmembrane helix</keyword>
<comment type="cofactor">
    <cofactor evidence="1 12">
        <name>heme</name>
        <dbReference type="ChEBI" id="CHEBI:30413"/>
    </cofactor>
</comment>
<dbReference type="EMBL" id="ONZQ02000003">
    <property type="protein sequence ID" value="SPN99929.1"/>
    <property type="molecule type" value="Genomic_DNA"/>
</dbReference>